<keyword evidence="4" id="KW-0804">Transcription</keyword>
<dbReference type="Gene3D" id="1.10.10.10">
    <property type="entry name" value="Winged helix-like DNA-binding domain superfamily/Winged helix DNA-binding domain"/>
    <property type="match status" value="1"/>
</dbReference>
<dbReference type="InterPro" id="IPR058163">
    <property type="entry name" value="LysR-type_TF_proteobact-type"/>
</dbReference>
<dbReference type="PANTHER" id="PTHR30537:SF35">
    <property type="entry name" value="TRANSCRIPTIONAL REGULATORY PROTEIN"/>
    <property type="match status" value="1"/>
</dbReference>
<gene>
    <name evidence="6" type="ORF">DZC30_00495</name>
</gene>
<evidence type="ECO:0000256" key="2">
    <source>
        <dbReference type="ARBA" id="ARBA00023015"/>
    </source>
</evidence>
<dbReference type="EMBL" id="QURR01000001">
    <property type="protein sequence ID" value="RGE47138.1"/>
    <property type="molecule type" value="Genomic_DNA"/>
</dbReference>
<dbReference type="SUPFAM" id="SSF46785">
    <property type="entry name" value="Winged helix' DNA-binding domain"/>
    <property type="match status" value="1"/>
</dbReference>
<evidence type="ECO:0000256" key="1">
    <source>
        <dbReference type="ARBA" id="ARBA00009437"/>
    </source>
</evidence>
<accession>A0A373FSM7</accession>
<dbReference type="GO" id="GO:0006351">
    <property type="term" value="P:DNA-templated transcription"/>
    <property type="evidence" value="ECO:0007669"/>
    <property type="project" value="TreeGrafter"/>
</dbReference>
<dbReference type="Pfam" id="PF00126">
    <property type="entry name" value="HTH_1"/>
    <property type="match status" value="1"/>
</dbReference>
<dbReference type="InterPro" id="IPR036388">
    <property type="entry name" value="WH-like_DNA-bd_sf"/>
</dbReference>
<dbReference type="InterPro" id="IPR036390">
    <property type="entry name" value="WH_DNA-bd_sf"/>
</dbReference>
<dbReference type="PROSITE" id="PS50931">
    <property type="entry name" value="HTH_LYSR"/>
    <property type="match status" value="1"/>
</dbReference>
<feature type="domain" description="HTH lysR-type" evidence="5">
    <location>
        <begin position="1"/>
        <end position="59"/>
    </location>
</feature>
<reference evidence="6 7" key="1">
    <citation type="submission" date="2018-08" db="EMBL/GenBank/DDBJ databases">
        <title>Comamonas testosteroni strain SWCO2.</title>
        <authorList>
            <person name="Jiang N."/>
            <person name="Zhang X.Z."/>
        </authorList>
    </citation>
    <scope>NUCLEOTIDE SEQUENCE [LARGE SCALE GENOMIC DNA]</scope>
    <source>
        <strain evidence="6 7">SWCO2</strain>
    </source>
</reference>
<organism evidence="6 7">
    <name type="scientific">Comamonas testosteroni</name>
    <name type="common">Pseudomonas testosteroni</name>
    <dbReference type="NCBI Taxonomy" id="285"/>
    <lineage>
        <taxon>Bacteria</taxon>
        <taxon>Pseudomonadati</taxon>
        <taxon>Pseudomonadota</taxon>
        <taxon>Betaproteobacteria</taxon>
        <taxon>Burkholderiales</taxon>
        <taxon>Comamonadaceae</taxon>
        <taxon>Comamonas</taxon>
    </lineage>
</organism>
<evidence type="ECO:0000313" key="6">
    <source>
        <dbReference type="EMBL" id="RGE47138.1"/>
    </source>
</evidence>
<evidence type="ECO:0000313" key="7">
    <source>
        <dbReference type="Proteomes" id="UP000261948"/>
    </source>
</evidence>
<proteinExistence type="inferred from homology"/>
<dbReference type="GO" id="GO:0043565">
    <property type="term" value="F:sequence-specific DNA binding"/>
    <property type="evidence" value="ECO:0007669"/>
    <property type="project" value="TreeGrafter"/>
</dbReference>
<sequence>MDRFRAMEVFVAAVDAGSFAAASARLEMTPQMVARYVQALEARLHATLLTRTTRRQSLTELGQQYYERCVLVLKEAAAADALAQQALAEPHGQLRISAPQQFGSQSLTDFAVAFMQRYPQVEVDLRLSDQVVNLLDDGIEAAFRIGDAAVGDSASLIARPLRPFRMVACASPDYLAAAGMPQHPADLTQHPCIGFVFWNRKVFNEWVFTQGQQRFAVRVDCRLQVNSGHAQLRAALQGAGILLAADDLIRDDLNAGRLHRVLPDYEGPTRPMHLLYAADRQRTAKLKRFVDEAMQAFGE</sequence>
<evidence type="ECO:0000256" key="4">
    <source>
        <dbReference type="ARBA" id="ARBA00023163"/>
    </source>
</evidence>
<dbReference type="GO" id="GO:0003700">
    <property type="term" value="F:DNA-binding transcription factor activity"/>
    <property type="evidence" value="ECO:0007669"/>
    <property type="project" value="InterPro"/>
</dbReference>
<evidence type="ECO:0000256" key="3">
    <source>
        <dbReference type="ARBA" id="ARBA00023125"/>
    </source>
</evidence>
<keyword evidence="2" id="KW-0805">Transcription regulation</keyword>
<dbReference type="Proteomes" id="UP000261948">
    <property type="component" value="Unassembled WGS sequence"/>
</dbReference>
<dbReference type="OrthoDB" id="8678019at2"/>
<dbReference type="PANTHER" id="PTHR30537">
    <property type="entry name" value="HTH-TYPE TRANSCRIPTIONAL REGULATOR"/>
    <property type="match status" value="1"/>
</dbReference>
<keyword evidence="7" id="KW-1185">Reference proteome</keyword>
<dbReference type="SUPFAM" id="SSF53850">
    <property type="entry name" value="Periplasmic binding protein-like II"/>
    <property type="match status" value="1"/>
</dbReference>
<dbReference type="AlphaFoldDB" id="A0A373FSM7"/>
<dbReference type="FunFam" id="1.10.10.10:FF:000001">
    <property type="entry name" value="LysR family transcriptional regulator"/>
    <property type="match status" value="1"/>
</dbReference>
<dbReference type="InterPro" id="IPR000847">
    <property type="entry name" value="LysR_HTH_N"/>
</dbReference>
<evidence type="ECO:0000259" key="5">
    <source>
        <dbReference type="PROSITE" id="PS50931"/>
    </source>
</evidence>
<protein>
    <submittedName>
        <fullName evidence="6">LysR family transcriptional regulator</fullName>
    </submittedName>
</protein>
<keyword evidence="3" id="KW-0238">DNA-binding</keyword>
<comment type="similarity">
    <text evidence="1">Belongs to the LysR transcriptional regulatory family.</text>
</comment>
<dbReference type="InterPro" id="IPR005119">
    <property type="entry name" value="LysR_subst-bd"/>
</dbReference>
<dbReference type="Pfam" id="PF03466">
    <property type="entry name" value="LysR_substrate"/>
    <property type="match status" value="1"/>
</dbReference>
<name>A0A373FSM7_COMTE</name>
<dbReference type="Gene3D" id="3.40.190.290">
    <property type="match status" value="1"/>
</dbReference>
<comment type="caution">
    <text evidence="6">The sequence shown here is derived from an EMBL/GenBank/DDBJ whole genome shotgun (WGS) entry which is preliminary data.</text>
</comment>